<keyword evidence="2" id="KW-0732">Signal</keyword>
<dbReference type="InterPro" id="IPR011042">
    <property type="entry name" value="6-blade_b-propeller_TolB-like"/>
</dbReference>
<feature type="region of interest" description="Disordered" evidence="1">
    <location>
        <begin position="39"/>
        <end position="83"/>
    </location>
</feature>
<dbReference type="Gene3D" id="2.120.10.30">
    <property type="entry name" value="TolB, C-terminal domain"/>
    <property type="match status" value="1"/>
</dbReference>
<name>A0A1I3CLN2_9ACTN</name>
<evidence type="ECO:0000313" key="4">
    <source>
        <dbReference type="EMBL" id="SFH75480.1"/>
    </source>
</evidence>
<feature type="signal peptide" evidence="2">
    <location>
        <begin position="1"/>
        <end position="33"/>
    </location>
</feature>
<evidence type="ECO:0000256" key="1">
    <source>
        <dbReference type="SAM" id="MobiDB-lite"/>
    </source>
</evidence>
<dbReference type="STRING" id="1005945.SAMN05216561_102124"/>
<dbReference type="AlphaFoldDB" id="A0A1I3CLN2"/>
<organism evidence="4 5">
    <name type="scientific">Nocardioides psychrotolerans</name>
    <dbReference type="NCBI Taxonomy" id="1005945"/>
    <lineage>
        <taxon>Bacteria</taxon>
        <taxon>Bacillati</taxon>
        <taxon>Actinomycetota</taxon>
        <taxon>Actinomycetes</taxon>
        <taxon>Propionibacteriales</taxon>
        <taxon>Nocardioidaceae</taxon>
        <taxon>Nocardioides</taxon>
    </lineage>
</organism>
<dbReference type="InterPro" id="IPR011041">
    <property type="entry name" value="Quinoprot_gluc/sorb_DH_b-prop"/>
</dbReference>
<dbReference type="PANTHER" id="PTHR19328:SF13">
    <property type="entry name" value="HIPL1 PROTEIN"/>
    <property type="match status" value="1"/>
</dbReference>
<accession>A0A1I3CLN2</accession>
<proteinExistence type="predicted"/>
<dbReference type="PANTHER" id="PTHR19328">
    <property type="entry name" value="HEDGEHOG-INTERACTING PROTEIN"/>
    <property type="match status" value="1"/>
</dbReference>
<keyword evidence="5" id="KW-1185">Reference proteome</keyword>
<dbReference type="Pfam" id="PF07995">
    <property type="entry name" value="GSDH"/>
    <property type="match status" value="1"/>
</dbReference>
<feature type="compositionally biased region" description="Low complexity" evidence="1">
    <location>
        <begin position="57"/>
        <end position="77"/>
    </location>
</feature>
<gene>
    <name evidence="4" type="ORF">SAMN05216561_102124</name>
</gene>
<sequence length="401" mass="42314">MRMSRAVRLPRPSAAATAGLVAGALLLAGCGQAGNESTVTITGTAPASPSAPPPSPSTSASAEPSAPSSSTSSEPAAPGGPPEVIEEIATGLEAPWGLDFFADGDAIVTERDTQRVLLVSGDDYTVTELGTLDVAAPQGEAGLLGVAISPDFAQDRFVYFYASTASDNRVVRATLRGDRLGEPTPIFTGIPNGYIHDGGRLEFGPDGMLYVSTGETGEPSLAQQRDSLGGKVLRLTPAGKPAPGNPFGTAVWSWGHRNVQGLAFDDADRLWASEFGQDTFDELNRIDEGANYGWPQVEGKGGQDQGFVDPQQVWNTDEASPSGLAFLDGYLWMAALKGERLWRVRVQGNRAVEAEPFFVGDYGRMRTVAATDDGMLWVMTSNRDTRGDPGPGDDKILLVRP</sequence>
<feature type="region of interest" description="Disordered" evidence="1">
    <location>
        <begin position="382"/>
        <end position="401"/>
    </location>
</feature>
<dbReference type="Proteomes" id="UP000198649">
    <property type="component" value="Unassembled WGS sequence"/>
</dbReference>
<dbReference type="EMBL" id="FOQG01000002">
    <property type="protein sequence ID" value="SFH75480.1"/>
    <property type="molecule type" value="Genomic_DNA"/>
</dbReference>
<evidence type="ECO:0000256" key="2">
    <source>
        <dbReference type="SAM" id="SignalP"/>
    </source>
</evidence>
<feature type="domain" description="Glucose/Sorbosone dehydrogenase" evidence="3">
    <location>
        <begin position="92"/>
        <end position="385"/>
    </location>
</feature>
<protein>
    <submittedName>
        <fullName evidence="4">Glucose/arabinose dehydrogenase, beta-propeller fold</fullName>
    </submittedName>
</protein>
<evidence type="ECO:0000259" key="3">
    <source>
        <dbReference type="Pfam" id="PF07995"/>
    </source>
</evidence>
<reference evidence="4 5" key="1">
    <citation type="submission" date="2016-10" db="EMBL/GenBank/DDBJ databases">
        <authorList>
            <person name="de Groot N.N."/>
        </authorList>
    </citation>
    <scope>NUCLEOTIDE SEQUENCE [LARGE SCALE GENOMIC DNA]</scope>
    <source>
        <strain evidence="4 5">CGMCC 1.11156</strain>
    </source>
</reference>
<feature type="compositionally biased region" description="Basic and acidic residues" evidence="1">
    <location>
        <begin position="383"/>
        <end position="401"/>
    </location>
</feature>
<feature type="chain" id="PRO_5011739024" evidence="2">
    <location>
        <begin position="34"/>
        <end position="401"/>
    </location>
</feature>
<dbReference type="PROSITE" id="PS51257">
    <property type="entry name" value="PROKAR_LIPOPROTEIN"/>
    <property type="match status" value="1"/>
</dbReference>
<dbReference type="SUPFAM" id="SSF50952">
    <property type="entry name" value="Soluble quinoprotein glucose dehydrogenase"/>
    <property type="match status" value="1"/>
</dbReference>
<dbReference type="InterPro" id="IPR012938">
    <property type="entry name" value="Glc/Sorbosone_DH"/>
</dbReference>
<evidence type="ECO:0000313" key="5">
    <source>
        <dbReference type="Proteomes" id="UP000198649"/>
    </source>
</evidence>